<dbReference type="Gene3D" id="3.30.40.10">
    <property type="entry name" value="Zinc/RING finger domain, C3HC4 (zinc finger)"/>
    <property type="match status" value="1"/>
</dbReference>
<keyword evidence="1" id="KW-0479">Metal-binding</keyword>
<feature type="compositionally biased region" description="Acidic residues" evidence="3">
    <location>
        <begin position="656"/>
        <end position="672"/>
    </location>
</feature>
<dbReference type="Proteomes" id="UP000039865">
    <property type="component" value="Unassembled WGS sequence"/>
</dbReference>
<dbReference type="InterPro" id="IPR013083">
    <property type="entry name" value="Znf_RING/FYVE/PHD"/>
</dbReference>
<organism evidence="5 6">
    <name type="scientific">Stylonychia lemnae</name>
    <name type="common">Ciliate</name>
    <dbReference type="NCBI Taxonomy" id="5949"/>
    <lineage>
        <taxon>Eukaryota</taxon>
        <taxon>Sar</taxon>
        <taxon>Alveolata</taxon>
        <taxon>Ciliophora</taxon>
        <taxon>Intramacronucleata</taxon>
        <taxon>Spirotrichea</taxon>
        <taxon>Stichotrichia</taxon>
        <taxon>Sporadotrichida</taxon>
        <taxon>Oxytrichidae</taxon>
        <taxon>Stylonychinae</taxon>
        <taxon>Stylonychia</taxon>
    </lineage>
</organism>
<feature type="compositionally biased region" description="Low complexity" evidence="3">
    <location>
        <begin position="696"/>
        <end position="715"/>
    </location>
</feature>
<dbReference type="PROSITE" id="PS50089">
    <property type="entry name" value="ZF_RING_2"/>
    <property type="match status" value="1"/>
</dbReference>
<feature type="domain" description="RING-type" evidence="4">
    <location>
        <begin position="754"/>
        <end position="796"/>
    </location>
</feature>
<evidence type="ECO:0000313" key="6">
    <source>
        <dbReference type="Proteomes" id="UP000039865"/>
    </source>
</evidence>
<accession>A0A078AU14</accession>
<proteinExistence type="predicted"/>
<name>A0A078AU14_STYLE</name>
<reference evidence="5 6" key="1">
    <citation type="submission" date="2014-06" db="EMBL/GenBank/DDBJ databases">
        <authorList>
            <person name="Swart Estienne"/>
        </authorList>
    </citation>
    <scope>NUCLEOTIDE SEQUENCE [LARGE SCALE GENOMIC DNA]</scope>
    <source>
        <strain evidence="5 6">130c</strain>
    </source>
</reference>
<dbReference type="InterPro" id="IPR001841">
    <property type="entry name" value="Znf_RING"/>
</dbReference>
<evidence type="ECO:0000259" key="4">
    <source>
        <dbReference type="PROSITE" id="PS50089"/>
    </source>
</evidence>
<dbReference type="InParanoid" id="A0A078AU14"/>
<dbReference type="SUPFAM" id="SSF57850">
    <property type="entry name" value="RING/U-box"/>
    <property type="match status" value="1"/>
</dbReference>
<evidence type="ECO:0000256" key="3">
    <source>
        <dbReference type="SAM" id="MobiDB-lite"/>
    </source>
</evidence>
<dbReference type="GO" id="GO:0008270">
    <property type="term" value="F:zinc ion binding"/>
    <property type="evidence" value="ECO:0007669"/>
    <property type="project" value="UniProtKB-KW"/>
</dbReference>
<dbReference type="EMBL" id="CCKQ01014015">
    <property type="protein sequence ID" value="CDW85744.1"/>
    <property type="molecule type" value="Genomic_DNA"/>
</dbReference>
<dbReference type="AlphaFoldDB" id="A0A078AU14"/>
<dbReference type="Pfam" id="PF13920">
    <property type="entry name" value="zf-C3HC4_3"/>
    <property type="match status" value="1"/>
</dbReference>
<evidence type="ECO:0000256" key="1">
    <source>
        <dbReference type="PROSITE-ProRule" id="PRU00175"/>
    </source>
</evidence>
<feature type="coiled-coil region" evidence="2">
    <location>
        <begin position="448"/>
        <end position="594"/>
    </location>
</feature>
<keyword evidence="6" id="KW-1185">Reference proteome</keyword>
<feature type="region of interest" description="Disordered" evidence="3">
    <location>
        <begin position="651"/>
        <end position="672"/>
    </location>
</feature>
<sequence length="808" mass="94814">MQDIKADFICPFNAYHKLQDARKLQFHIGRCGDRKGKTVYRCQYNNSHIFIEPQKLVQHERQCEFKPTKVENKDEEAMDINTADDYQKLLNEASTRVPVVAYCKYNVEHFFKTVKERETHESVCENRGQYERNSEKTQKIYNKNRNWIEQTRVNKKAKNQQQLELGLVTNVPEASIMPQLTYKYVMNEPFIAGSAATICNSHDQFKFKRTRDFENPNNEPAEIKNKTEGEIQMEQENLWNEIKENTNEDITKMIVKQDCLEIFALDIVFKQRFDINLFEFNIDEYVSFQNFKDLTGIDLRDIEKCSQFMKENVLFKLNVVSHEDQKGSRQLGLAMLDQLRHQFESQIDHDHVTTICMNYTQGVSLFGNESESNQGRSILFLVSRFTRQISHYLDECDFTIIHYQSPIKDEPNSTILLPGGMNANMKILCPEDDASGLLRAWQEAKMINDKLKLENDDFQKQIESLEKINRDKDRITRQDKSQINYLEQENRRQKAKINELQEQLGECESKKMNLEKEIKELNDQLTIMQKKFELERQKAEQYQQKQNEKELELHKSRDVLNGANKQLKVRDNQIKVLEEKLKQTQELLNQAANIQAPGNGSSRLDDPLSLIKSEFSQMSNQQVLTQLIQLMGLDNIRKELEESISLQVKPKYNQADEQDEEMEEVDQEGEIIDDEVDMNVIRQNELQKKARDLMNQSKQQAQQQQQSKLPQFEKQSVNIIGGDKPSSAHSSKNGKQHNHQHQQMNQGDLDILLCLSCQDKRRDTIIQTCKHLVFCKDCELQYSLKNLQKKECPICRKEYKKTIQILYA</sequence>
<keyword evidence="1" id="KW-0862">Zinc</keyword>
<keyword evidence="1" id="KW-0863">Zinc-finger</keyword>
<feature type="region of interest" description="Disordered" evidence="3">
    <location>
        <begin position="690"/>
        <end position="743"/>
    </location>
</feature>
<evidence type="ECO:0000256" key="2">
    <source>
        <dbReference type="SAM" id="Coils"/>
    </source>
</evidence>
<protein>
    <recommendedName>
        <fullName evidence="4">RING-type domain-containing protein</fullName>
    </recommendedName>
</protein>
<evidence type="ECO:0000313" key="5">
    <source>
        <dbReference type="EMBL" id="CDW85744.1"/>
    </source>
</evidence>
<gene>
    <name evidence="5" type="primary">Contig14895.g15864</name>
    <name evidence="5" type="ORF">STYLEM_14831</name>
</gene>
<keyword evidence="2" id="KW-0175">Coiled coil</keyword>